<evidence type="ECO:0000313" key="2">
    <source>
        <dbReference type="EMBL" id="CAB4147066.1"/>
    </source>
</evidence>
<keyword evidence="2" id="KW-0645">Protease</keyword>
<feature type="domain" description="Peptidase M15C" evidence="1">
    <location>
        <begin position="77"/>
        <end position="140"/>
    </location>
</feature>
<protein>
    <submittedName>
        <fullName evidence="2">D-alanyl-D-alanine carboxypeptidase</fullName>
    </submittedName>
</protein>
<name>A0A6J5MPT8_9CAUD</name>
<keyword evidence="2" id="KW-0121">Carboxypeptidase</keyword>
<sequence length="157" mass="17679">MATIRELTSPNGWPASEDRKALGIETFTVLGTKIKFACAKVVAPLLINFAKEFDELVEPIDQGQLDDWGYAFRMTRGSDRVLSNHSSGTAIDLNAIKHPLGKSNTFNKDQRNTINLLITKYGLAWGGNYKKRKDDMHFEIALNREQVKLKIKELGLE</sequence>
<dbReference type="InterPro" id="IPR009045">
    <property type="entry name" value="Zn_M74/Hedgehog-like"/>
</dbReference>
<dbReference type="EMBL" id="LR796487">
    <property type="protein sequence ID" value="CAB4147066.1"/>
    <property type="molecule type" value="Genomic_DNA"/>
</dbReference>
<dbReference type="GO" id="GO:0004180">
    <property type="term" value="F:carboxypeptidase activity"/>
    <property type="evidence" value="ECO:0007669"/>
    <property type="project" value="UniProtKB-KW"/>
</dbReference>
<dbReference type="SUPFAM" id="SSF55166">
    <property type="entry name" value="Hedgehog/DD-peptidase"/>
    <property type="match status" value="1"/>
</dbReference>
<organism evidence="2">
    <name type="scientific">uncultured Caudovirales phage</name>
    <dbReference type="NCBI Taxonomy" id="2100421"/>
    <lineage>
        <taxon>Viruses</taxon>
        <taxon>Duplodnaviria</taxon>
        <taxon>Heunggongvirae</taxon>
        <taxon>Uroviricota</taxon>
        <taxon>Caudoviricetes</taxon>
        <taxon>Peduoviridae</taxon>
        <taxon>Maltschvirus</taxon>
        <taxon>Maltschvirus maltsch</taxon>
    </lineage>
</organism>
<keyword evidence="2" id="KW-0378">Hydrolase</keyword>
<accession>A0A6J5MPT8</accession>
<dbReference type="InterPro" id="IPR039561">
    <property type="entry name" value="Peptidase_M15C"/>
</dbReference>
<proteinExistence type="predicted"/>
<dbReference type="Gene3D" id="3.30.1380.10">
    <property type="match status" value="1"/>
</dbReference>
<evidence type="ECO:0000259" key="1">
    <source>
        <dbReference type="Pfam" id="PF13539"/>
    </source>
</evidence>
<reference evidence="2" key="1">
    <citation type="submission" date="2020-04" db="EMBL/GenBank/DDBJ databases">
        <authorList>
            <person name="Chiriac C."/>
            <person name="Salcher M."/>
            <person name="Ghai R."/>
            <person name="Kavagutti S V."/>
        </authorList>
    </citation>
    <scope>NUCLEOTIDE SEQUENCE</scope>
</reference>
<dbReference type="Pfam" id="PF13539">
    <property type="entry name" value="Peptidase_M15_4"/>
    <property type="match status" value="1"/>
</dbReference>
<gene>
    <name evidence="2" type="ORF">UFOVP432_11</name>
</gene>